<proteinExistence type="predicted"/>
<gene>
    <name evidence="1" type="ORF">UFOVP71_381</name>
</gene>
<sequence>MGWVNILNLIVAQYRFRKDWWGHTVEIKQPEFVVTDFGTTDEPPSIDEVITWAINNAQANRISYDTWQFRSRAEANQFIMLYKLRWGL</sequence>
<accession>A0A6J5TAL9</accession>
<reference evidence="1" key="1">
    <citation type="submission" date="2020-05" db="EMBL/GenBank/DDBJ databases">
        <authorList>
            <person name="Chiriac C."/>
            <person name="Salcher M."/>
            <person name="Ghai R."/>
            <person name="Kavagutti S V."/>
        </authorList>
    </citation>
    <scope>NUCLEOTIDE SEQUENCE</scope>
</reference>
<protein>
    <submittedName>
        <fullName evidence="1">Uncharacterized protein</fullName>
    </submittedName>
</protein>
<evidence type="ECO:0000313" key="1">
    <source>
        <dbReference type="EMBL" id="CAB4241843.1"/>
    </source>
</evidence>
<organism evidence="1">
    <name type="scientific">uncultured Caudovirales phage</name>
    <dbReference type="NCBI Taxonomy" id="2100421"/>
    <lineage>
        <taxon>Viruses</taxon>
        <taxon>Duplodnaviria</taxon>
        <taxon>Heunggongvirae</taxon>
        <taxon>Uroviricota</taxon>
        <taxon>Caudoviricetes</taxon>
        <taxon>Peduoviridae</taxon>
        <taxon>Maltschvirus</taxon>
        <taxon>Maltschvirus maltsch</taxon>
    </lineage>
</organism>
<dbReference type="EMBL" id="LR797824">
    <property type="protein sequence ID" value="CAB4241843.1"/>
    <property type="molecule type" value="Genomic_DNA"/>
</dbReference>
<name>A0A6J5TAL9_9CAUD</name>